<proteinExistence type="inferred from homology"/>
<keyword evidence="5" id="KW-0067">ATP-binding</keyword>
<dbReference type="Gene3D" id="3.90.740.10">
    <property type="entry name" value="Valyl/Leucyl/Isoleucyl-tRNA synthetase, editing domain"/>
    <property type="match status" value="1"/>
</dbReference>
<dbReference type="Gene3D" id="1.10.730.10">
    <property type="entry name" value="Isoleucyl-tRNA Synthetase, Domain 1"/>
    <property type="match status" value="1"/>
</dbReference>
<gene>
    <name evidence="12" type="ORF">A3C24_02730</name>
</gene>
<comment type="caution">
    <text evidence="12">The sequence shown here is derived from an EMBL/GenBank/DDBJ whole genome shotgun (WGS) entry which is preliminary data.</text>
</comment>
<dbReference type="GO" id="GO:0004823">
    <property type="term" value="F:leucine-tRNA ligase activity"/>
    <property type="evidence" value="ECO:0007669"/>
    <property type="project" value="UniProtKB-EC"/>
</dbReference>
<dbReference type="GO" id="GO:0002161">
    <property type="term" value="F:aminoacyl-tRNA deacylase activity"/>
    <property type="evidence" value="ECO:0007669"/>
    <property type="project" value="InterPro"/>
</dbReference>
<reference evidence="12 13" key="1">
    <citation type="journal article" date="2016" name="Nat. Commun.">
        <title>Thousands of microbial genomes shed light on interconnected biogeochemical processes in an aquifer system.</title>
        <authorList>
            <person name="Anantharaman K."/>
            <person name="Brown C.T."/>
            <person name="Hug L.A."/>
            <person name="Sharon I."/>
            <person name="Castelle C.J."/>
            <person name="Probst A.J."/>
            <person name="Thomas B.C."/>
            <person name="Singh A."/>
            <person name="Wilkins M.J."/>
            <person name="Karaoz U."/>
            <person name="Brodie E.L."/>
            <person name="Williams K.H."/>
            <person name="Hubbard S.S."/>
            <person name="Banfield J.F."/>
        </authorList>
    </citation>
    <scope>NUCLEOTIDE SEQUENCE [LARGE SCALE GENOMIC DNA]</scope>
</reference>
<comment type="catalytic activity">
    <reaction evidence="8">
        <text>tRNA(Leu) + L-leucine + ATP = L-leucyl-tRNA(Leu) + AMP + diphosphate</text>
        <dbReference type="Rhea" id="RHEA:11688"/>
        <dbReference type="Rhea" id="RHEA-COMP:9613"/>
        <dbReference type="Rhea" id="RHEA-COMP:9622"/>
        <dbReference type="ChEBI" id="CHEBI:30616"/>
        <dbReference type="ChEBI" id="CHEBI:33019"/>
        <dbReference type="ChEBI" id="CHEBI:57427"/>
        <dbReference type="ChEBI" id="CHEBI:78442"/>
        <dbReference type="ChEBI" id="CHEBI:78494"/>
        <dbReference type="ChEBI" id="CHEBI:456215"/>
        <dbReference type="EC" id="6.1.1.4"/>
    </reaction>
</comment>
<dbReference type="Pfam" id="PF08264">
    <property type="entry name" value="Anticodon_1"/>
    <property type="match status" value="1"/>
</dbReference>
<dbReference type="InterPro" id="IPR002300">
    <property type="entry name" value="aa-tRNA-synth_Ia"/>
</dbReference>
<dbReference type="InterPro" id="IPR002302">
    <property type="entry name" value="Leu-tRNA-ligase"/>
</dbReference>
<evidence type="ECO:0000259" key="10">
    <source>
        <dbReference type="Pfam" id="PF08264"/>
    </source>
</evidence>
<sequence length="643" mass="74053">MDTITCFTTRPDTNFGATFIVIAPEHKFAQKILQKKIKIQDEAQYQSIETYIKSSLQKTERERLSEGGKKTGVFTGFYAINHLNNRLMPVWISDFVLADVGTAAVVGVPGHDMRDFEFAKAHNIDILRVVVGSDRDISPIIRKEQIQEEEGTMINSGFLDNMDIHKATKEIMNYLVQKGWGEMVITYHLRDWIFSRQRYWGEPIPMVFCKKCAGDKISYWDKHEVETYDLHVSGRDQSTRTIYKNSSDLIKDIKETMYGWFPLSDKDLPLKLPEVQSYEPNQSGESPLVQMRDWVKTSCPHCGGEARRETDTMPNWAGSCWYFFAFAMNQVPSSKSQTSSLDQISPPAGGLKSQISNSSWLPVDWYIGGAEHAVLHLLYARFWMHALHDMKLIPFREPFRALRNVGMVQAEDGRKMSKSWGNVINPDDIVEKFGADTLRVYEMFMAPFSLEVAWSTQTLRGSSRFIQRIWQIYSDSAKIAKPGESYNKKTIAELQKVILKITVDTPNVKFNTSIAALMEFLNIWEKNEEKLPKNHARDFLKLLAPFAPFITEEIWQSIFDETTSIHTSAWPKADAQLITQEQLYIPVQVNGKVRDMIIVHENEIDEKRVLEKALKSEKIQRWIKDQKYKIIYIKGKILNLVTA</sequence>
<protein>
    <recommendedName>
        <fullName evidence="2">leucine--tRNA ligase</fullName>
        <ecNumber evidence="2">6.1.1.4</ecNumber>
    </recommendedName>
</protein>
<organism evidence="12 13">
    <name type="scientific">Candidatus Roizmanbacteria bacterium RIFCSPHIGHO2_02_FULL_37_24</name>
    <dbReference type="NCBI Taxonomy" id="1802037"/>
    <lineage>
        <taxon>Bacteria</taxon>
        <taxon>Candidatus Roizmaniibacteriota</taxon>
    </lineage>
</organism>
<evidence type="ECO:0000259" key="11">
    <source>
        <dbReference type="Pfam" id="PF13603"/>
    </source>
</evidence>
<evidence type="ECO:0000256" key="2">
    <source>
        <dbReference type="ARBA" id="ARBA00013164"/>
    </source>
</evidence>
<keyword evidence="3" id="KW-0436">Ligase</keyword>
<evidence type="ECO:0000256" key="3">
    <source>
        <dbReference type="ARBA" id="ARBA00022598"/>
    </source>
</evidence>
<dbReference type="PRINTS" id="PR00985">
    <property type="entry name" value="TRNASYNTHLEU"/>
</dbReference>
<dbReference type="AlphaFoldDB" id="A0A1F7H0A5"/>
<evidence type="ECO:0000259" key="9">
    <source>
        <dbReference type="Pfam" id="PF00133"/>
    </source>
</evidence>
<evidence type="ECO:0000313" key="13">
    <source>
        <dbReference type="Proteomes" id="UP000177159"/>
    </source>
</evidence>
<evidence type="ECO:0000256" key="1">
    <source>
        <dbReference type="ARBA" id="ARBA00005594"/>
    </source>
</evidence>
<dbReference type="FunFam" id="1.10.730.10:FF:000002">
    <property type="entry name" value="Leucine--tRNA ligase"/>
    <property type="match status" value="1"/>
</dbReference>
<dbReference type="EC" id="6.1.1.4" evidence="2"/>
<dbReference type="SUPFAM" id="SSF47323">
    <property type="entry name" value="Anticodon-binding domain of a subclass of class I aminoacyl-tRNA synthetases"/>
    <property type="match status" value="1"/>
</dbReference>
<feature type="domain" description="Methionyl/Valyl/Leucyl/Isoleucyl-tRNA synthetase anticodon-binding" evidence="10">
    <location>
        <begin position="489"/>
        <end position="602"/>
    </location>
</feature>
<evidence type="ECO:0000256" key="4">
    <source>
        <dbReference type="ARBA" id="ARBA00022741"/>
    </source>
</evidence>
<dbReference type="GO" id="GO:0005829">
    <property type="term" value="C:cytosol"/>
    <property type="evidence" value="ECO:0007669"/>
    <property type="project" value="TreeGrafter"/>
</dbReference>
<comment type="similarity">
    <text evidence="1">Belongs to the class-I aminoacyl-tRNA synthetase family.</text>
</comment>
<keyword evidence="4" id="KW-0547">Nucleotide-binding</keyword>
<dbReference type="GO" id="GO:0006429">
    <property type="term" value="P:leucyl-tRNA aminoacylation"/>
    <property type="evidence" value="ECO:0007669"/>
    <property type="project" value="InterPro"/>
</dbReference>
<name>A0A1F7H0A5_9BACT</name>
<evidence type="ECO:0000256" key="8">
    <source>
        <dbReference type="ARBA" id="ARBA00047469"/>
    </source>
</evidence>
<keyword evidence="7" id="KW-0030">Aminoacyl-tRNA synthetase</keyword>
<dbReference type="PANTHER" id="PTHR43740:SF2">
    <property type="entry name" value="LEUCINE--TRNA LIGASE, MITOCHONDRIAL"/>
    <property type="match status" value="1"/>
</dbReference>
<feature type="domain" description="Leucyl-tRNA synthetase editing" evidence="11">
    <location>
        <begin position="3"/>
        <end position="175"/>
    </location>
</feature>
<feature type="domain" description="Aminoacyl-tRNA synthetase class Ia" evidence="9">
    <location>
        <begin position="188"/>
        <end position="261"/>
    </location>
</feature>
<evidence type="ECO:0000313" key="12">
    <source>
        <dbReference type="EMBL" id="OGK24162.1"/>
    </source>
</evidence>
<dbReference type="SUPFAM" id="SSF50677">
    <property type="entry name" value="ValRS/IleRS/LeuRS editing domain"/>
    <property type="match status" value="1"/>
</dbReference>
<evidence type="ECO:0000256" key="6">
    <source>
        <dbReference type="ARBA" id="ARBA00022917"/>
    </source>
</evidence>
<accession>A0A1F7H0A5</accession>
<dbReference type="Gene3D" id="3.40.50.620">
    <property type="entry name" value="HUPs"/>
    <property type="match status" value="1"/>
</dbReference>
<dbReference type="Pfam" id="PF13603">
    <property type="entry name" value="tRNA-synt_1_2"/>
    <property type="match status" value="1"/>
</dbReference>
<keyword evidence="6" id="KW-0648">Protein biosynthesis</keyword>
<feature type="domain" description="Aminoacyl-tRNA synthetase class Ia" evidence="9">
    <location>
        <begin position="381"/>
        <end position="453"/>
    </location>
</feature>
<dbReference type="InterPro" id="IPR009008">
    <property type="entry name" value="Val/Leu/Ile-tRNA-synth_edit"/>
</dbReference>
<dbReference type="InterPro" id="IPR013155">
    <property type="entry name" value="M/V/L/I-tRNA-synth_anticd-bd"/>
</dbReference>
<dbReference type="Pfam" id="PF00133">
    <property type="entry name" value="tRNA-synt_1"/>
    <property type="match status" value="2"/>
</dbReference>
<evidence type="ECO:0000256" key="5">
    <source>
        <dbReference type="ARBA" id="ARBA00022840"/>
    </source>
</evidence>
<dbReference type="SUPFAM" id="SSF52374">
    <property type="entry name" value="Nucleotidylyl transferase"/>
    <property type="match status" value="1"/>
</dbReference>
<dbReference type="CDD" id="cd07958">
    <property type="entry name" value="Anticodon_Ia_Leu_BEm"/>
    <property type="match status" value="1"/>
</dbReference>
<dbReference type="PANTHER" id="PTHR43740">
    <property type="entry name" value="LEUCYL-TRNA SYNTHETASE"/>
    <property type="match status" value="1"/>
</dbReference>
<dbReference type="EMBL" id="MFZM01000012">
    <property type="protein sequence ID" value="OGK24162.1"/>
    <property type="molecule type" value="Genomic_DNA"/>
</dbReference>
<dbReference type="GO" id="GO:0005524">
    <property type="term" value="F:ATP binding"/>
    <property type="evidence" value="ECO:0007669"/>
    <property type="project" value="UniProtKB-KW"/>
</dbReference>
<evidence type="ECO:0000256" key="7">
    <source>
        <dbReference type="ARBA" id="ARBA00023146"/>
    </source>
</evidence>
<dbReference type="Gene3D" id="3.10.20.590">
    <property type="match status" value="1"/>
</dbReference>
<dbReference type="InterPro" id="IPR009080">
    <property type="entry name" value="tRNAsynth_Ia_anticodon-bd"/>
</dbReference>
<dbReference type="Proteomes" id="UP000177159">
    <property type="component" value="Unassembled WGS sequence"/>
</dbReference>
<dbReference type="InterPro" id="IPR025709">
    <property type="entry name" value="Leu_tRNA-synth_edit"/>
</dbReference>
<dbReference type="InterPro" id="IPR014729">
    <property type="entry name" value="Rossmann-like_a/b/a_fold"/>
</dbReference>